<evidence type="ECO:0000313" key="11">
    <source>
        <dbReference type="Proteomes" id="UP001283361"/>
    </source>
</evidence>
<keyword evidence="4 8" id="KW-0808">Transferase</keyword>
<dbReference type="EMBL" id="JAWDGP010005484">
    <property type="protein sequence ID" value="KAK3756681.1"/>
    <property type="molecule type" value="Genomic_DNA"/>
</dbReference>
<evidence type="ECO:0000256" key="5">
    <source>
        <dbReference type="ARBA" id="ARBA00022692"/>
    </source>
</evidence>
<evidence type="ECO:0000256" key="9">
    <source>
        <dbReference type="SAM" id="MobiDB-lite"/>
    </source>
</evidence>
<dbReference type="PANTHER" id="PTHR21461:SF40">
    <property type="entry name" value="GLYCOSYLTRANSFERASE FAMILY 92 PROTEIN"/>
    <property type="match status" value="1"/>
</dbReference>
<gene>
    <name evidence="10" type="ORF">RRG08_027096</name>
</gene>
<evidence type="ECO:0000256" key="7">
    <source>
        <dbReference type="ARBA" id="ARBA00023136"/>
    </source>
</evidence>
<organism evidence="10 11">
    <name type="scientific">Elysia crispata</name>
    <name type="common">lettuce slug</name>
    <dbReference type="NCBI Taxonomy" id="231223"/>
    <lineage>
        <taxon>Eukaryota</taxon>
        <taxon>Metazoa</taxon>
        <taxon>Spiralia</taxon>
        <taxon>Lophotrochozoa</taxon>
        <taxon>Mollusca</taxon>
        <taxon>Gastropoda</taxon>
        <taxon>Heterobranchia</taxon>
        <taxon>Euthyneura</taxon>
        <taxon>Panpulmonata</taxon>
        <taxon>Sacoglossa</taxon>
        <taxon>Placobranchoidea</taxon>
        <taxon>Plakobranchidae</taxon>
        <taxon>Elysia</taxon>
    </lineage>
</organism>
<keyword evidence="11" id="KW-1185">Reference proteome</keyword>
<feature type="transmembrane region" description="Helical" evidence="8">
    <location>
        <begin position="40"/>
        <end position="59"/>
    </location>
</feature>
<keyword evidence="5 8" id="KW-0812">Transmembrane</keyword>
<dbReference type="Proteomes" id="UP001283361">
    <property type="component" value="Unassembled WGS sequence"/>
</dbReference>
<evidence type="ECO:0000256" key="1">
    <source>
        <dbReference type="ARBA" id="ARBA00004167"/>
    </source>
</evidence>
<evidence type="ECO:0000256" key="3">
    <source>
        <dbReference type="ARBA" id="ARBA00022676"/>
    </source>
</evidence>
<dbReference type="InterPro" id="IPR008166">
    <property type="entry name" value="Glyco_transf_92"/>
</dbReference>
<dbReference type="EC" id="2.4.1.-" evidence="8"/>
<name>A0AAE0YTV2_9GAST</name>
<comment type="similarity">
    <text evidence="2 8">Belongs to the glycosyltransferase 92 family.</text>
</comment>
<evidence type="ECO:0000256" key="4">
    <source>
        <dbReference type="ARBA" id="ARBA00022679"/>
    </source>
</evidence>
<evidence type="ECO:0000256" key="6">
    <source>
        <dbReference type="ARBA" id="ARBA00022989"/>
    </source>
</evidence>
<dbReference type="PANTHER" id="PTHR21461">
    <property type="entry name" value="GLYCOSYLTRANSFERASE FAMILY 92 PROTEIN"/>
    <property type="match status" value="1"/>
</dbReference>
<sequence>MKPSPEYGHQKPGLVWTMVNKNYGQSMTRRLTTLTFKRRLRFWAGAWVFLVAFYCVTRWSGLVRWHIPKLPPNFYQESPAFLQVRNSDTYLYSALTNMAPQGAPDSVALTKDPNRAVSSIVPTERKVRVSQSYGYIVQELDQDLEIIITGLDRSRSWASSFVCCVKTGKEDGRTEGDARPTFTTTARTYFEYVKPFSWERWMKEYWLAFPPSVYVATQYSCRIPRKHLSPSNMPMFATLAPMPSLFAKTLSPLLLLSWLDLFWGYESYCPREGTEYLPVEYPDKVPDGLGLCSKVNHNSPNPEVILEWLELQRHLGVDRVVVYDMGNNSPQLNRLFLHYEKTGLVERKLYDLPGEPRGRSLEEDFKRTAQFTQDETLAVLECRVRLSGHGMVLSMDKDEVLVPRQDVSLKTLLKSLFLDHPSAASLVFPTQFFITTWEPTNPEEETVFLRYRRTRLVRWECWKYAFLPGRVRAAVTHEVFPIYGYSLGDRISEREAILHHYRGCPKDTWGTCKVSTTVDNTMTRYKAALTNRIREVKASLATERQEMEGEEMDSDKNGSMGED</sequence>
<dbReference type="AlphaFoldDB" id="A0AAE0YTV2"/>
<evidence type="ECO:0000256" key="8">
    <source>
        <dbReference type="RuleBase" id="RU366017"/>
    </source>
</evidence>
<proteinExistence type="inferred from homology"/>
<reference evidence="10" key="1">
    <citation type="journal article" date="2023" name="G3 (Bethesda)">
        <title>A reference genome for the long-term kleptoplast-retaining sea slug Elysia crispata morphotype clarki.</title>
        <authorList>
            <person name="Eastman K.E."/>
            <person name="Pendleton A.L."/>
            <person name="Shaikh M.A."/>
            <person name="Suttiyut T."/>
            <person name="Ogas R."/>
            <person name="Tomko P."/>
            <person name="Gavelis G."/>
            <person name="Widhalm J.R."/>
            <person name="Wisecaver J.H."/>
        </authorList>
    </citation>
    <scope>NUCLEOTIDE SEQUENCE</scope>
    <source>
        <strain evidence="10">ECLA1</strain>
    </source>
</reference>
<dbReference type="GO" id="GO:0016757">
    <property type="term" value="F:glycosyltransferase activity"/>
    <property type="evidence" value="ECO:0007669"/>
    <property type="project" value="UniProtKB-UniRule"/>
</dbReference>
<dbReference type="GO" id="GO:0005737">
    <property type="term" value="C:cytoplasm"/>
    <property type="evidence" value="ECO:0007669"/>
    <property type="project" value="TreeGrafter"/>
</dbReference>
<protein>
    <recommendedName>
        <fullName evidence="8">Glycosyltransferase family 92 protein</fullName>
        <ecNumber evidence="8">2.4.1.-</ecNumber>
    </recommendedName>
</protein>
<keyword evidence="3 8" id="KW-0328">Glycosyltransferase</keyword>
<keyword evidence="7 8" id="KW-0472">Membrane</keyword>
<evidence type="ECO:0000313" key="10">
    <source>
        <dbReference type="EMBL" id="KAK3756681.1"/>
    </source>
</evidence>
<comment type="subcellular location">
    <subcellularLocation>
        <location evidence="1">Membrane</location>
        <topology evidence="1">Single-pass membrane protein</topology>
    </subcellularLocation>
</comment>
<keyword evidence="6 8" id="KW-1133">Transmembrane helix</keyword>
<dbReference type="Pfam" id="PF01697">
    <property type="entry name" value="Glyco_transf_92"/>
    <property type="match status" value="1"/>
</dbReference>
<comment type="caution">
    <text evidence="10">The sequence shown here is derived from an EMBL/GenBank/DDBJ whole genome shotgun (WGS) entry which is preliminary data.</text>
</comment>
<dbReference type="GO" id="GO:0016020">
    <property type="term" value="C:membrane"/>
    <property type="evidence" value="ECO:0007669"/>
    <property type="project" value="UniProtKB-SubCell"/>
</dbReference>
<accession>A0AAE0YTV2</accession>
<feature type="region of interest" description="Disordered" evidence="9">
    <location>
        <begin position="540"/>
        <end position="563"/>
    </location>
</feature>
<evidence type="ECO:0000256" key="2">
    <source>
        <dbReference type="ARBA" id="ARBA00007647"/>
    </source>
</evidence>